<feature type="compositionally biased region" description="Acidic residues" evidence="6">
    <location>
        <begin position="1843"/>
        <end position="1862"/>
    </location>
</feature>
<evidence type="ECO:0000313" key="7">
    <source>
        <dbReference type="EMBL" id="KAK4541190.1"/>
    </source>
</evidence>
<dbReference type="Proteomes" id="UP001324427">
    <property type="component" value="Unassembled WGS sequence"/>
</dbReference>
<protein>
    <recommendedName>
        <fullName evidence="4">Histone transcription regulator 3 homolog</fullName>
    </recommendedName>
</protein>
<feature type="compositionally biased region" description="Basic and acidic residues" evidence="6">
    <location>
        <begin position="1716"/>
        <end position="1728"/>
    </location>
</feature>
<dbReference type="PANTHER" id="PTHR15502:SF7">
    <property type="entry name" value="CALCINEURIN-BINDING PROTEIN CABIN-1"/>
    <property type="match status" value="1"/>
</dbReference>
<comment type="subcellular location">
    <subcellularLocation>
        <location evidence="2">Nucleus</location>
    </subcellularLocation>
</comment>
<reference evidence="7 8" key="1">
    <citation type="submission" date="2021-11" db="EMBL/GenBank/DDBJ databases">
        <title>Black yeast isolated from Biological Soil Crust.</title>
        <authorList>
            <person name="Kurbessoian T."/>
        </authorList>
    </citation>
    <scope>NUCLEOTIDE SEQUENCE [LARGE SCALE GENOMIC DNA]</scope>
    <source>
        <strain evidence="7 8">CCFEE 5522</strain>
    </source>
</reference>
<feature type="compositionally biased region" description="Basic and acidic residues" evidence="6">
    <location>
        <begin position="1863"/>
        <end position="1874"/>
    </location>
</feature>
<evidence type="ECO:0000256" key="4">
    <source>
        <dbReference type="ARBA" id="ARBA00014848"/>
    </source>
</evidence>
<feature type="compositionally biased region" description="Polar residues" evidence="6">
    <location>
        <begin position="1757"/>
        <end position="1769"/>
    </location>
</feature>
<organism evidence="7 8">
    <name type="scientific">Oleoguttula mirabilis</name>
    <dbReference type="NCBI Taxonomy" id="1507867"/>
    <lineage>
        <taxon>Eukaryota</taxon>
        <taxon>Fungi</taxon>
        <taxon>Dikarya</taxon>
        <taxon>Ascomycota</taxon>
        <taxon>Pezizomycotina</taxon>
        <taxon>Dothideomycetes</taxon>
        <taxon>Dothideomycetidae</taxon>
        <taxon>Mycosphaerellales</taxon>
        <taxon>Teratosphaeriaceae</taxon>
        <taxon>Oleoguttula</taxon>
    </lineage>
</organism>
<dbReference type="GO" id="GO:0031491">
    <property type="term" value="F:nucleosome binding"/>
    <property type="evidence" value="ECO:0007669"/>
    <property type="project" value="TreeGrafter"/>
</dbReference>
<feature type="region of interest" description="Disordered" evidence="6">
    <location>
        <begin position="1716"/>
        <end position="1739"/>
    </location>
</feature>
<dbReference type="PANTHER" id="PTHR15502">
    <property type="entry name" value="CALCINEURIN-BINDING PROTEIN CABIN 1-RELATED"/>
    <property type="match status" value="1"/>
</dbReference>
<evidence type="ECO:0000256" key="2">
    <source>
        <dbReference type="ARBA" id="ARBA00004123"/>
    </source>
</evidence>
<accession>A0AAV9J8K8</accession>
<dbReference type="GO" id="GO:0006325">
    <property type="term" value="P:chromatin organization"/>
    <property type="evidence" value="ECO:0007669"/>
    <property type="project" value="InterPro"/>
</dbReference>
<feature type="region of interest" description="Disordered" evidence="6">
    <location>
        <begin position="399"/>
        <end position="443"/>
    </location>
</feature>
<evidence type="ECO:0000256" key="3">
    <source>
        <dbReference type="ARBA" id="ARBA00007335"/>
    </source>
</evidence>
<evidence type="ECO:0000256" key="5">
    <source>
        <dbReference type="ARBA" id="ARBA00023242"/>
    </source>
</evidence>
<proteinExistence type="inferred from homology"/>
<keyword evidence="5" id="KW-0539">Nucleus</keyword>
<feature type="region of interest" description="Disordered" evidence="6">
    <location>
        <begin position="1826"/>
        <end position="1942"/>
    </location>
</feature>
<dbReference type="InterPro" id="IPR033053">
    <property type="entry name" value="Hir3/CABIN1"/>
</dbReference>
<dbReference type="GO" id="GO:0005634">
    <property type="term" value="C:nucleus"/>
    <property type="evidence" value="ECO:0007669"/>
    <property type="project" value="UniProtKB-SubCell"/>
</dbReference>
<sequence>MSGWHALNIESDDESDIEVDDTKELQIEDALKLYQIALKYHAEGPDSFEEAAEAYQQLFESEIFRYPESQPELRRIELYGPLVEDDGSFDSFEAGTVAAAGTLDTGPSTLPQILHLSHKNYAQFKLEYLTARLDTLNVTLSHILGEASAALEHFVQALDKDDSDLDLWRRTAAVGGMLDSKRVARFCLEAVLEGDDDGLNGVLSLPGLEEGLAGEQLRELVGRLDDQLSMLQSPLSTGKRRVLSKMLKQRLSAYPHITERAKVLVEQHGMPGQRIPQPRRVVLKAPTTWAEMGDTLLRQLMAEQHGTSSVAPGSAIGFDLGSVLKSSPRAVGAPYEPMISKTTAVSAPIPQPHRPMPMTILEQFPGLDDGKPTVQPRIAPADASMVLIVASASGDDIKMADSSTMTLPSRKRSGDAAGLQEGNEEGRTKSRRTRARETNAETGDNRQALIDANIRWEYEQQLNEFQAADDWMFDTVGGLFERIGIVGFGKAKDVRQEINAASTYQEPRTNGDSSAADGLGRARTDVLSFLSNYTDQMAFVLLQRGESLDIGPSQNTTGFSGSFGQGSPSKAVHSAASMPNDGLVDLLEAMNSGWLLTQEAAYMWLFTLLQPKQGQSSENSYLQYLWPETLKTMVVRTLVNFDDSIYDRTRQRVADGAPRHDIGGLAEAVETILELHLDIYTLIKQPHSGVDNETITTQGDRLQRWSDLAREAMHSRSIPDSTQKLEDELSLRFLWATTFNIASASDVSQDYVIECMSDLRAIFVAAGKPTIPLQNNAVMPELTVAALDREISRLTTKDFFLKVTSQDLSDPVAVIEGLEPLLHSIENEKGTDGEMDGDMEVDEEAPAVRVPRELVRFLQSSNLSVRLLLWQRLRDAYSAIDYKPMVVSSYFRMMRMVLDELKTPASNGLSQPERQISVLKSLRLLQDMVIKTLTMVQSSDDALECIDEAALKAAVNGFGEILQLLQVFNVHEDSMRVGQTQPPMLPNGATVPSFAAANAVIHDMQLHIWIILYHLLKEAIYQNSDLYPTPAEDKFDFLRCVHRNLGIRGICGGSNRAFVRLLKDEFVHMKHVEGYDSEQAQVLYDLHGLNCFLNPSYELIEHHCTHDAFLDRGAAMQAVDLLLAQASKLPIKDLVKHSLNQTIEKVHGAVPRKKPTEAMLRNREIYRSYLRSPINPLDIFNCLKGEGNQLPVSPVPREDAVLAAKGWYFLMGHIALTKFRSQKRTTPTPTEDVDIAIAFFMQDLEYSMDKWETWFRLAQAYDTKIEESVVWSAEKLNNSMPEIVQLQRAAIHCYTMATALAYRSAEVAFETSDKMTELYSEFAMRLYNTSREPFSMLPFGTDEVEKFLSMPTGMGKGKPYASLRVYTAWKLAKVLLCRAIAGKQRSWTLHYLLGKCLWKMHAAPDHVRQHDEPPSAETVVATFLKTIDLLPDKKDSREKREPTLEPHYKLVTIVHKLVSRGELSLEQARQALDRTPYARTVTFPRELDEWVPHVLTVLKTLRAADKSNWHHRMIARAAQIIYDDSDPRAEGARSGGHLGAMGAKHELTQQMFTKTMVLQVWRPECERAGRHFVYTARYTRFFTRILEQLKDRPSLEALARRVRRRPHDVFEHGLVWQEICNAYLRLLRNYAGLPEGLETSTFSNIAHEDFLMRKEPLERWMQAQDTGTSASLDVLREVQELKKINQSLMKPGPIDDLIGDSYAHLFNTIGKQLWDEEQRTKREEDARKLAAASPPRNPMMSLNHLMNLDGAPGEGPTHTQTVLSSNGPPAQSELPVVRKKIGVGRREIRTCAEACVQKASAVPAARSLAASGTRVQVVIDNSRPVAGDASAETSAPGSIHDSADDESELSELEEEGDEEEAGEPEKEEGVEAHHRPMFPGLANTEDSREGSQGFETADEGSPVADGDVDMGDAAETALVNEQVNVRTDEDQPRRMQEIEDSD</sequence>
<comment type="function">
    <text evidence="1">Has a role in a nucleosome assembly pathway that is required for the integrity of heterochromatin and proper chromosome segregation.</text>
</comment>
<comment type="caution">
    <text evidence="7">The sequence shown here is derived from an EMBL/GenBank/DDBJ whole genome shotgun (WGS) entry which is preliminary data.</text>
</comment>
<keyword evidence="8" id="KW-1185">Reference proteome</keyword>
<evidence type="ECO:0000313" key="8">
    <source>
        <dbReference type="Proteomes" id="UP001324427"/>
    </source>
</evidence>
<comment type="similarity">
    <text evidence="3">Belongs to the HIR3 family.</text>
</comment>
<name>A0AAV9J8K8_9PEZI</name>
<dbReference type="GO" id="GO:0000417">
    <property type="term" value="C:HIR complex"/>
    <property type="evidence" value="ECO:0007669"/>
    <property type="project" value="TreeGrafter"/>
</dbReference>
<gene>
    <name evidence="7" type="ORF">LTR36_008264</name>
</gene>
<dbReference type="EMBL" id="JAVFHQ010000056">
    <property type="protein sequence ID" value="KAK4541190.1"/>
    <property type="molecule type" value="Genomic_DNA"/>
</dbReference>
<feature type="region of interest" description="Disordered" evidence="6">
    <location>
        <begin position="1753"/>
        <end position="1772"/>
    </location>
</feature>
<evidence type="ECO:0000256" key="1">
    <source>
        <dbReference type="ARBA" id="ARBA00002687"/>
    </source>
</evidence>
<evidence type="ECO:0000256" key="6">
    <source>
        <dbReference type="SAM" id="MobiDB-lite"/>
    </source>
</evidence>
<feature type="compositionally biased region" description="Basic and acidic residues" evidence="6">
    <location>
        <begin position="1926"/>
        <end position="1942"/>
    </location>
</feature>